<feature type="domain" description="F-box" evidence="2">
    <location>
        <begin position="20"/>
        <end position="67"/>
    </location>
</feature>
<dbReference type="AlphaFoldDB" id="A0A453GTM6"/>
<dbReference type="InterPro" id="IPR036047">
    <property type="entry name" value="F-box-like_dom_sf"/>
</dbReference>
<reference evidence="4" key="1">
    <citation type="journal article" date="2014" name="Science">
        <title>Ancient hybridizations among the ancestral genomes of bread wheat.</title>
        <authorList>
            <consortium name="International Wheat Genome Sequencing Consortium,"/>
            <person name="Marcussen T."/>
            <person name="Sandve S.R."/>
            <person name="Heier L."/>
            <person name="Spannagl M."/>
            <person name="Pfeifer M."/>
            <person name="Jakobsen K.S."/>
            <person name="Wulff B.B."/>
            <person name="Steuernagel B."/>
            <person name="Mayer K.F."/>
            <person name="Olsen O.A."/>
        </authorList>
    </citation>
    <scope>NUCLEOTIDE SEQUENCE [LARGE SCALE GENOMIC DNA]</scope>
    <source>
        <strain evidence="4">cv. AL8/78</strain>
    </source>
</reference>
<dbReference type="EnsemblPlants" id="AET3Gv21203000.2">
    <property type="protein sequence ID" value="AET3Gv21203000.2"/>
    <property type="gene ID" value="AET3Gv21203000"/>
</dbReference>
<reference evidence="4" key="2">
    <citation type="journal article" date="2017" name="Nat. Plants">
        <title>The Aegilops tauschii genome reveals multiple impacts of transposons.</title>
        <authorList>
            <person name="Zhao G."/>
            <person name="Zou C."/>
            <person name="Li K."/>
            <person name="Wang K."/>
            <person name="Li T."/>
            <person name="Gao L."/>
            <person name="Zhang X."/>
            <person name="Wang H."/>
            <person name="Yang Z."/>
            <person name="Liu X."/>
            <person name="Jiang W."/>
            <person name="Mao L."/>
            <person name="Kong X."/>
            <person name="Jiao Y."/>
            <person name="Jia J."/>
        </authorList>
    </citation>
    <scope>NUCLEOTIDE SEQUENCE [LARGE SCALE GENOMIC DNA]</scope>
    <source>
        <strain evidence="4">cv. AL8/78</strain>
    </source>
</reference>
<name>A0A453GTM6_AEGTS</name>
<dbReference type="SUPFAM" id="SSF81383">
    <property type="entry name" value="F-box domain"/>
    <property type="match status" value="1"/>
</dbReference>
<dbReference type="PANTHER" id="PTHR31264">
    <property type="entry name" value="OS07G0554500 PROTEIN-RELATED"/>
    <property type="match status" value="1"/>
</dbReference>
<proteinExistence type="predicted"/>
<organism evidence="3 4">
    <name type="scientific">Aegilops tauschii subsp. strangulata</name>
    <name type="common">Goatgrass</name>
    <dbReference type="NCBI Taxonomy" id="200361"/>
    <lineage>
        <taxon>Eukaryota</taxon>
        <taxon>Viridiplantae</taxon>
        <taxon>Streptophyta</taxon>
        <taxon>Embryophyta</taxon>
        <taxon>Tracheophyta</taxon>
        <taxon>Spermatophyta</taxon>
        <taxon>Magnoliopsida</taxon>
        <taxon>Liliopsida</taxon>
        <taxon>Poales</taxon>
        <taxon>Poaceae</taxon>
        <taxon>BOP clade</taxon>
        <taxon>Pooideae</taxon>
        <taxon>Triticodae</taxon>
        <taxon>Triticeae</taxon>
        <taxon>Triticinae</taxon>
        <taxon>Aegilops</taxon>
    </lineage>
</organism>
<reference evidence="3" key="4">
    <citation type="submission" date="2019-03" db="UniProtKB">
        <authorList>
            <consortium name="EnsemblPlants"/>
        </authorList>
    </citation>
    <scope>IDENTIFICATION</scope>
</reference>
<evidence type="ECO:0000256" key="1">
    <source>
        <dbReference type="SAM" id="MobiDB-lite"/>
    </source>
</evidence>
<dbReference type="Gene3D" id="1.20.1280.50">
    <property type="match status" value="1"/>
</dbReference>
<dbReference type="Proteomes" id="UP000015105">
    <property type="component" value="Chromosome 3D"/>
</dbReference>
<dbReference type="Gramene" id="AET3Gv21203000.2">
    <property type="protein sequence ID" value="AET3Gv21203000.2"/>
    <property type="gene ID" value="AET3Gv21203000"/>
</dbReference>
<reference evidence="3" key="5">
    <citation type="journal article" date="2021" name="G3 (Bethesda)">
        <title>Aegilops tauschii genome assembly Aet v5.0 features greater sequence contiguity and improved annotation.</title>
        <authorList>
            <person name="Wang L."/>
            <person name="Zhu T."/>
            <person name="Rodriguez J.C."/>
            <person name="Deal K.R."/>
            <person name="Dubcovsky J."/>
            <person name="McGuire P.E."/>
            <person name="Lux T."/>
            <person name="Spannagl M."/>
            <person name="Mayer K.F.X."/>
            <person name="Baldrich P."/>
            <person name="Meyers B.C."/>
            <person name="Huo N."/>
            <person name="Gu Y.Q."/>
            <person name="Zhou H."/>
            <person name="Devos K.M."/>
            <person name="Bennetzen J.L."/>
            <person name="Unver T."/>
            <person name="Budak H."/>
            <person name="Gulick P.J."/>
            <person name="Galiba G."/>
            <person name="Kalapos B."/>
            <person name="Nelson D.R."/>
            <person name="Li P."/>
            <person name="You F.M."/>
            <person name="Luo M.C."/>
            <person name="Dvorak J."/>
        </authorList>
    </citation>
    <scope>NUCLEOTIDE SEQUENCE [LARGE SCALE GENOMIC DNA]</scope>
    <source>
        <strain evidence="3">cv. AL8/78</strain>
    </source>
</reference>
<feature type="region of interest" description="Disordered" evidence="1">
    <location>
        <begin position="1"/>
        <end position="22"/>
    </location>
</feature>
<dbReference type="PANTHER" id="PTHR31264:SF32">
    <property type="entry name" value="F-BOX DOMAIN-CONTAINING PROTEIN"/>
    <property type="match status" value="1"/>
</dbReference>
<feature type="compositionally biased region" description="Pro residues" evidence="1">
    <location>
        <begin position="1"/>
        <end position="21"/>
    </location>
</feature>
<sequence>PIPPPATPTMAPPHPAPPPETPIFRTPDELLHDIFFRLPTAADLARASAACPSFRRLITDHAFLRRYRALHPPPLVGAFDDSAFIPAQPPHPSAVAARAFAGFDFSCSSFLPSTASLTWSAIDFLDGRALLDSAPVPRERGSSHLRGLQYRYLSARDLAVCDPVHRRYILLPAVPGHLKALVSEPDLLHLETFLAPGDDEEDPLSFRVMCLVQCRTNMVLLVFSSLDGQWHSLAFDLWSAQAPLEDPRDGLSDRQFVHGCFCWHFPLLNKLVLLDTRTMEFSAVNLPPELGWSSDFVIVEAAEGMLGMLAEVYDKDNIYDPCWLNYSILRNNQWHLEKVIPLPGLHHVVLLGVGGGYLLIGAMYITSSGEEVKFGLFSVDVKTLQVELFAQRSKVIFSGRLYAGFPPSLCAPTI</sequence>
<evidence type="ECO:0000313" key="4">
    <source>
        <dbReference type="Proteomes" id="UP000015105"/>
    </source>
</evidence>
<dbReference type="Pfam" id="PF12937">
    <property type="entry name" value="F-box-like"/>
    <property type="match status" value="1"/>
</dbReference>
<evidence type="ECO:0000313" key="3">
    <source>
        <dbReference type="EnsemblPlants" id="AET3Gv21203000.2"/>
    </source>
</evidence>
<keyword evidence="4" id="KW-1185">Reference proteome</keyword>
<evidence type="ECO:0000259" key="2">
    <source>
        <dbReference type="PROSITE" id="PS50181"/>
    </source>
</evidence>
<accession>A0A453GTM6</accession>
<protein>
    <recommendedName>
        <fullName evidence="2">F-box domain-containing protein</fullName>
    </recommendedName>
</protein>
<dbReference type="SMART" id="SM00256">
    <property type="entry name" value="FBOX"/>
    <property type="match status" value="1"/>
</dbReference>
<reference evidence="3" key="3">
    <citation type="journal article" date="2017" name="Nature">
        <title>Genome sequence of the progenitor of the wheat D genome Aegilops tauschii.</title>
        <authorList>
            <person name="Luo M.C."/>
            <person name="Gu Y.Q."/>
            <person name="Puiu D."/>
            <person name="Wang H."/>
            <person name="Twardziok S.O."/>
            <person name="Deal K.R."/>
            <person name="Huo N."/>
            <person name="Zhu T."/>
            <person name="Wang L."/>
            <person name="Wang Y."/>
            <person name="McGuire P.E."/>
            <person name="Liu S."/>
            <person name="Long H."/>
            <person name="Ramasamy R.K."/>
            <person name="Rodriguez J.C."/>
            <person name="Van S.L."/>
            <person name="Yuan L."/>
            <person name="Wang Z."/>
            <person name="Xia Z."/>
            <person name="Xiao L."/>
            <person name="Anderson O.D."/>
            <person name="Ouyang S."/>
            <person name="Liang Y."/>
            <person name="Zimin A.V."/>
            <person name="Pertea G."/>
            <person name="Qi P."/>
            <person name="Bennetzen J.L."/>
            <person name="Dai X."/>
            <person name="Dawson M.W."/>
            <person name="Muller H.G."/>
            <person name="Kugler K."/>
            <person name="Rivarola-Duarte L."/>
            <person name="Spannagl M."/>
            <person name="Mayer K.F.X."/>
            <person name="Lu F.H."/>
            <person name="Bevan M.W."/>
            <person name="Leroy P."/>
            <person name="Li P."/>
            <person name="You F.M."/>
            <person name="Sun Q."/>
            <person name="Liu Z."/>
            <person name="Lyons E."/>
            <person name="Wicker T."/>
            <person name="Salzberg S.L."/>
            <person name="Devos K.M."/>
            <person name="Dvorak J."/>
        </authorList>
    </citation>
    <scope>NUCLEOTIDE SEQUENCE [LARGE SCALE GENOMIC DNA]</scope>
    <source>
        <strain evidence="3">cv. AL8/78</strain>
    </source>
</reference>
<dbReference type="InterPro" id="IPR001810">
    <property type="entry name" value="F-box_dom"/>
</dbReference>
<dbReference type="PROSITE" id="PS50181">
    <property type="entry name" value="FBOX"/>
    <property type="match status" value="1"/>
</dbReference>